<evidence type="ECO:0000259" key="15">
    <source>
        <dbReference type="PROSITE" id="PS50011"/>
    </source>
</evidence>
<evidence type="ECO:0000313" key="17">
    <source>
        <dbReference type="Proteomes" id="UP001314170"/>
    </source>
</evidence>
<dbReference type="GO" id="GO:0005524">
    <property type="term" value="F:ATP binding"/>
    <property type="evidence" value="ECO:0007669"/>
    <property type="project" value="UniProtKB-UniRule"/>
</dbReference>
<feature type="region of interest" description="Disordered" evidence="12">
    <location>
        <begin position="299"/>
        <end position="321"/>
    </location>
</feature>
<dbReference type="EMBL" id="CAWUPB010000905">
    <property type="protein sequence ID" value="CAK7328960.1"/>
    <property type="molecule type" value="Genomic_DNA"/>
</dbReference>
<evidence type="ECO:0000256" key="14">
    <source>
        <dbReference type="SAM" id="SignalP"/>
    </source>
</evidence>
<evidence type="ECO:0000256" key="2">
    <source>
        <dbReference type="ARBA" id="ARBA00004370"/>
    </source>
</evidence>
<dbReference type="GO" id="GO:0016020">
    <property type="term" value="C:membrane"/>
    <property type="evidence" value="ECO:0007669"/>
    <property type="project" value="UniProtKB-SubCell"/>
</dbReference>
<accession>A0AAV1R901</accession>
<organism evidence="16 17">
    <name type="scientific">Dovyalis caffra</name>
    <dbReference type="NCBI Taxonomy" id="77055"/>
    <lineage>
        <taxon>Eukaryota</taxon>
        <taxon>Viridiplantae</taxon>
        <taxon>Streptophyta</taxon>
        <taxon>Embryophyta</taxon>
        <taxon>Tracheophyta</taxon>
        <taxon>Spermatophyta</taxon>
        <taxon>Magnoliopsida</taxon>
        <taxon>eudicotyledons</taxon>
        <taxon>Gunneridae</taxon>
        <taxon>Pentapetalae</taxon>
        <taxon>rosids</taxon>
        <taxon>fabids</taxon>
        <taxon>Malpighiales</taxon>
        <taxon>Salicaceae</taxon>
        <taxon>Flacourtieae</taxon>
        <taxon>Dovyalis</taxon>
    </lineage>
</organism>
<evidence type="ECO:0000256" key="10">
    <source>
        <dbReference type="ARBA" id="ARBA00038043"/>
    </source>
</evidence>
<sequence>MDRILKLVLPILIFLILPMSNSEDINVMQALVQFMEKLSAGNSQNDQNWGWNVSSDPCNGNVNFNGTWKGVDCMGSQNVKKIVLNKLKLTGTFDAASLCKANSLLVLSLKGNNISGFIPEGIGNCKRLSHLYFRGNRFTGDIPDTISQLRNLKRIDISNNNFSGELTVDMSRISGLLTFFAENNRLNGAIPDFDFSYLEEFNVANNNFSGPIPDVKGKFGANSFSGNPELCGKLLSKACPPSKKGSKHSSADRFLIYSGYIILAMVLLLLFVLYLFKKNKRKEDTVKVVKEEKVANVSKEPTSGSSEFKTGGNRSENRSEYSITSVEAGMTSSSLVVLPSPVGNGLKFEDLLRAPAELLGRGKHGSLYKVMLDTATILVVKRIRDWGISAADFKRRMQRIDQVKHPRVLPPVAFYCSKQEKLLVYEYQQNGSLLKLLHGSQNGQVFDWASRLNVAATIAESLGFMHEQLQEDGIAHGNLKSTNILLNKNMEPCISEYGLIVIQGQDQSFLSQSDSFKSGALGRDGAYSTFKVDIYGLGVVLLELLTGKLVQDNGFDLASWVHSVVREEWTAEVFDRALISEGASEERMVNLLQVALKCINPSPNERPSVKQISVMINTIKEDEERSITSEP</sequence>
<dbReference type="FunFam" id="3.80.10.10:FF:000400">
    <property type="entry name" value="Nuclear pore complex protein NUP107"/>
    <property type="match status" value="1"/>
</dbReference>
<evidence type="ECO:0000256" key="3">
    <source>
        <dbReference type="ARBA" id="ARBA00022512"/>
    </source>
</evidence>
<reference evidence="16 17" key="1">
    <citation type="submission" date="2024-01" db="EMBL/GenBank/DDBJ databases">
        <authorList>
            <person name="Waweru B."/>
        </authorList>
    </citation>
    <scope>NUCLEOTIDE SEQUENCE [LARGE SCALE GENOMIC DNA]</scope>
</reference>
<dbReference type="Gene3D" id="3.80.10.10">
    <property type="entry name" value="Ribonuclease Inhibitor"/>
    <property type="match status" value="2"/>
</dbReference>
<protein>
    <recommendedName>
        <fullName evidence="15">Protein kinase domain-containing protein</fullName>
    </recommendedName>
</protein>
<feature type="domain" description="Protein kinase" evidence="15">
    <location>
        <begin position="353"/>
        <end position="616"/>
    </location>
</feature>
<dbReference type="InterPro" id="IPR017441">
    <property type="entry name" value="Protein_kinase_ATP_BS"/>
</dbReference>
<keyword evidence="6 14" id="KW-0732">Signal</keyword>
<dbReference type="PANTHER" id="PTHR48010">
    <property type="entry name" value="OS05G0588300 PROTEIN"/>
    <property type="match status" value="1"/>
</dbReference>
<dbReference type="InterPro" id="IPR001611">
    <property type="entry name" value="Leu-rich_rpt"/>
</dbReference>
<evidence type="ECO:0000256" key="13">
    <source>
        <dbReference type="SAM" id="Phobius"/>
    </source>
</evidence>
<keyword evidence="4" id="KW-0433">Leucine-rich repeat</keyword>
<keyword evidence="5 13" id="KW-0812">Transmembrane</keyword>
<dbReference type="Proteomes" id="UP001314170">
    <property type="component" value="Unassembled WGS sequence"/>
</dbReference>
<evidence type="ECO:0000256" key="12">
    <source>
        <dbReference type="SAM" id="MobiDB-lite"/>
    </source>
</evidence>
<dbReference type="InterPro" id="IPR011009">
    <property type="entry name" value="Kinase-like_dom_sf"/>
</dbReference>
<evidence type="ECO:0000256" key="5">
    <source>
        <dbReference type="ARBA" id="ARBA00022692"/>
    </source>
</evidence>
<keyword evidence="17" id="KW-1185">Reference proteome</keyword>
<feature type="binding site" evidence="11">
    <location>
        <position position="381"/>
    </location>
    <ligand>
        <name>ATP</name>
        <dbReference type="ChEBI" id="CHEBI:30616"/>
    </ligand>
</feature>
<dbReference type="Gene3D" id="3.30.200.20">
    <property type="entry name" value="Phosphorylase Kinase, domain 1"/>
    <property type="match status" value="1"/>
</dbReference>
<evidence type="ECO:0000313" key="16">
    <source>
        <dbReference type="EMBL" id="CAK7328960.1"/>
    </source>
</evidence>
<keyword evidence="3" id="KW-0134">Cell wall</keyword>
<gene>
    <name evidence="16" type="ORF">DCAF_LOCUS6707</name>
</gene>
<dbReference type="PANTHER" id="PTHR48010:SF22">
    <property type="entry name" value="OS09G0376600 PROTEIN"/>
    <property type="match status" value="1"/>
</dbReference>
<dbReference type="InterPro" id="IPR050994">
    <property type="entry name" value="At_inactive_RLKs"/>
</dbReference>
<evidence type="ECO:0000256" key="8">
    <source>
        <dbReference type="ARBA" id="ARBA00022989"/>
    </source>
</evidence>
<dbReference type="SUPFAM" id="SSF52058">
    <property type="entry name" value="L domain-like"/>
    <property type="match status" value="1"/>
</dbReference>
<dbReference type="SUPFAM" id="SSF56112">
    <property type="entry name" value="Protein kinase-like (PK-like)"/>
    <property type="match status" value="1"/>
</dbReference>
<keyword evidence="9 13" id="KW-0472">Membrane</keyword>
<evidence type="ECO:0000256" key="11">
    <source>
        <dbReference type="PROSITE-ProRule" id="PRU10141"/>
    </source>
</evidence>
<name>A0AAV1R901_9ROSI</name>
<dbReference type="GO" id="GO:0004672">
    <property type="term" value="F:protein kinase activity"/>
    <property type="evidence" value="ECO:0007669"/>
    <property type="project" value="InterPro"/>
</dbReference>
<dbReference type="Pfam" id="PF00560">
    <property type="entry name" value="LRR_1"/>
    <property type="match status" value="3"/>
</dbReference>
<feature type="chain" id="PRO_5043460734" description="Protein kinase domain-containing protein" evidence="14">
    <location>
        <begin position="23"/>
        <end position="631"/>
    </location>
</feature>
<feature type="transmembrane region" description="Helical" evidence="13">
    <location>
        <begin position="254"/>
        <end position="276"/>
    </location>
</feature>
<evidence type="ECO:0000256" key="9">
    <source>
        <dbReference type="ARBA" id="ARBA00023136"/>
    </source>
</evidence>
<dbReference type="AlphaFoldDB" id="A0AAV1R901"/>
<keyword evidence="11" id="KW-0067">ATP-binding</keyword>
<dbReference type="InterPro" id="IPR000719">
    <property type="entry name" value="Prot_kinase_dom"/>
</dbReference>
<feature type="compositionally biased region" description="Polar residues" evidence="12">
    <location>
        <begin position="301"/>
        <end position="321"/>
    </location>
</feature>
<comment type="caution">
    <text evidence="16">The sequence shown here is derived from an EMBL/GenBank/DDBJ whole genome shotgun (WGS) entry which is preliminary data.</text>
</comment>
<comment type="similarity">
    <text evidence="10">Belongs to the polygalacturonase-inhibiting protein family.</text>
</comment>
<evidence type="ECO:0000256" key="1">
    <source>
        <dbReference type="ARBA" id="ARBA00004191"/>
    </source>
</evidence>
<dbReference type="Pfam" id="PF00069">
    <property type="entry name" value="Pkinase"/>
    <property type="match status" value="1"/>
</dbReference>
<dbReference type="PROSITE" id="PS00107">
    <property type="entry name" value="PROTEIN_KINASE_ATP"/>
    <property type="match status" value="1"/>
</dbReference>
<evidence type="ECO:0000256" key="4">
    <source>
        <dbReference type="ARBA" id="ARBA00022614"/>
    </source>
</evidence>
<feature type="signal peptide" evidence="14">
    <location>
        <begin position="1"/>
        <end position="22"/>
    </location>
</feature>
<evidence type="ECO:0000256" key="7">
    <source>
        <dbReference type="ARBA" id="ARBA00022737"/>
    </source>
</evidence>
<proteinExistence type="inferred from homology"/>
<dbReference type="Gene3D" id="1.10.510.10">
    <property type="entry name" value="Transferase(Phosphotransferase) domain 1"/>
    <property type="match status" value="1"/>
</dbReference>
<comment type="subcellular location">
    <subcellularLocation>
        <location evidence="2">Membrane</location>
    </subcellularLocation>
    <subcellularLocation>
        <location evidence="1">Secreted</location>
        <location evidence="1">Cell wall</location>
    </subcellularLocation>
</comment>
<evidence type="ECO:0000256" key="6">
    <source>
        <dbReference type="ARBA" id="ARBA00022729"/>
    </source>
</evidence>
<dbReference type="PROSITE" id="PS50011">
    <property type="entry name" value="PROTEIN_KINASE_DOM"/>
    <property type="match status" value="1"/>
</dbReference>
<dbReference type="InterPro" id="IPR032675">
    <property type="entry name" value="LRR_dom_sf"/>
</dbReference>
<keyword evidence="11" id="KW-0547">Nucleotide-binding</keyword>
<keyword evidence="7" id="KW-0677">Repeat</keyword>
<keyword evidence="3" id="KW-0964">Secreted</keyword>
<keyword evidence="8 13" id="KW-1133">Transmembrane helix</keyword>